<evidence type="ECO:0000256" key="2">
    <source>
        <dbReference type="ARBA" id="ARBA00023033"/>
    </source>
</evidence>
<dbReference type="PANTHER" id="PTHR13789:SF309">
    <property type="entry name" value="PUTATIVE (AFU_ORTHOLOGUE AFUA_6G14510)-RELATED"/>
    <property type="match status" value="1"/>
</dbReference>
<sequence>MLPAQKDITALNTLPSVAIVGAGISGLTLALSLCHHGIQSHILEKKYQLSGQGFGIQISPNASRILKKIGVLNQLEDLWIEPKDFVFHSGSTLTELRRIPCGYHARNNWGGAYGVLKRDTLQKILLSNLQEQPLAKLHLSTHITQPDFSTISQTTSQKPDLLVGADGLHSSIRQYVDKQPATFSGNIVLRCIIPQNDVPEFIDPQSVNLFFGPNSHLVAYPLREDNTINIVITSDKHLLKNIPFLQKGHSSYHNSHKKWFLKHLAGWHREIRELIERTNKTYIYPLFECKCTRWHNHQDTVLIGDAAHTLLPFAAQGANLAIEDAYVLSKLLSEKKISEAISTYQCIRTTRINMIRARTKLNQKLFHMRNVASICRDIGLRLGHSKLLYKNLDWIYKYEVSETI</sequence>
<comment type="caution">
    <text evidence="4">The sequence shown here is derived from an EMBL/GenBank/DDBJ whole genome shotgun (WGS) entry which is preliminary data.</text>
</comment>
<dbReference type="PRINTS" id="PR00420">
    <property type="entry name" value="RNGMNOXGNASE"/>
</dbReference>
<organism evidence="4 5">
    <name type="scientific">Candidatus Liberibacter solanacearum</name>
    <dbReference type="NCBI Taxonomy" id="556287"/>
    <lineage>
        <taxon>Bacteria</taxon>
        <taxon>Pseudomonadati</taxon>
        <taxon>Pseudomonadota</taxon>
        <taxon>Alphaproteobacteria</taxon>
        <taxon>Hyphomicrobiales</taxon>
        <taxon>Rhizobiaceae</taxon>
        <taxon>Liberibacter</taxon>
    </lineage>
</organism>
<dbReference type="AlphaFoldDB" id="A0A1V2N909"/>
<reference evidence="4 5" key="1">
    <citation type="journal article" date="2017" name="PLoS ONE">
        <title>Genomic sequence of 'Candidatus Liberibacter solanacearum' haplotype C and its comparison with haplotype A and B genomes.</title>
        <authorList>
            <person name="Wang J."/>
            <person name="Haapalainen M."/>
            <person name="Schott T."/>
            <person name="Thompson S.M."/>
            <person name="Smith G.R."/>
            <person name="Nissinen A.I."/>
            <person name="Pirhonen M."/>
        </authorList>
    </citation>
    <scope>NUCLEOTIDE SEQUENCE [LARGE SCALE GENOMIC DNA]</scope>
    <source>
        <strain evidence="4 5">FIN111</strain>
    </source>
</reference>
<evidence type="ECO:0000313" key="5">
    <source>
        <dbReference type="Proteomes" id="UP000189542"/>
    </source>
</evidence>
<dbReference type="OrthoDB" id="4230779at2"/>
<dbReference type="GO" id="GO:0071949">
    <property type="term" value="F:FAD binding"/>
    <property type="evidence" value="ECO:0007669"/>
    <property type="project" value="InterPro"/>
</dbReference>
<dbReference type="InterPro" id="IPR002938">
    <property type="entry name" value="FAD-bd"/>
</dbReference>
<evidence type="ECO:0000256" key="1">
    <source>
        <dbReference type="ARBA" id="ARBA00023002"/>
    </source>
</evidence>
<dbReference type="SUPFAM" id="SSF54373">
    <property type="entry name" value="FAD-linked reductases, C-terminal domain"/>
    <property type="match status" value="1"/>
</dbReference>
<keyword evidence="2 4" id="KW-0503">Monooxygenase</keyword>
<accession>A0A1V2N909</accession>
<evidence type="ECO:0000259" key="3">
    <source>
        <dbReference type="Pfam" id="PF01494"/>
    </source>
</evidence>
<dbReference type="GO" id="GO:0004497">
    <property type="term" value="F:monooxygenase activity"/>
    <property type="evidence" value="ECO:0007669"/>
    <property type="project" value="UniProtKB-KW"/>
</dbReference>
<dbReference type="Proteomes" id="UP000189542">
    <property type="component" value="Unassembled WGS sequence"/>
</dbReference>
<keyword evidence="1" id="KW-0560">Oxidoreductase</keyword>
<dbReference type="InterPro" id="IPR036188">
    <property type="entry name" value="FAD/NAD-bd_sf"/>
</dbReference>
<dbReference type="Pfam" id="PF01494">
    <property type="entry name" value="FAD_binding_3"/>
    <property type="match status" value="1"/>
</dbReference>
<name>A0A1V2N909_9HYPH</name>
<dbReference type="EMBL" id="LVWB01000003">
    <property type="protein sequence ID" value="ONI60227.1"/>
    <property type="molecule type" value="Genomic_DNA"/>
</dbReference>
<protein>
    <submittedName>
        <fullName evidence="4">Monooxygenase</fullName>
    </submittedName>
</protein>
<evidence type="ECO:0000313" key="4">
    <source>
        <dbReference type="EMBL" id="ONI60227.1"/>
    </source>
</evidence>
<dbReference type="SUPFAM" id="SSF51905">
    <property type="entry name" value="FAD/NAD(P)-binding domain"/>
    <property type="match status" value="1"/>
</dbReference>
<dbReference type="Gene3D" id="3.50.50.60">
    <property type="entry name" value="FAD/NAD(P)-binding domain"/>
    <property type="match status" value="1"/>
</dbReference>
<feature type="domain" description="FAD-binding" evidence="3">
    <location>
        <begin position="16"/>
        <end position="335"/>
    </location>
</feature>
<dbReference type="PANTHER" id="PTHR13789">
    <property type="entry name" value="MONOOXYGENASE"/>
    <property type="match status" value="1"/>
</dbReference>
<proteinExistence type="predicted"/>
<dbReference type="InterPro" id="IPR050493">
    <property type="entry name" value="FAD-dep_Monooxygenase_BioMet"/>
</dbReference>
<dbReference type="RefSeq" id="WP_076969878.1">
    <property type="nucleotide sequence ID" value="NZ_LVWB01000003.1"/>
</dbReference>
<gene>
    <name evidence="4" type="ORF">AYO25_00770</name>
</gene>